<dbReference type="FunFam" id="1.20.1560.10:FF:000058">
    <property type="entry name" value="ABC transporter B family member 25"/>
    <property type="match status" value="1"/>
</dbReference>
<dbReference type="CDD" id="cd18573">
    <property type="entry name" value="ABC_6TM_ABCB10_like"/>
    <property type="match status" value="1"/>
</dbReference>
<dbReference type="GO" id="GO:0005524">
    <property type="term" value="F:ATP binding"/>
    <property type="evidence" value="ECO:0007669"/>
    <property type="project" value="UniProtKB-KW"/>
</dbReference>
<feature type="transmembrane region" description="Helical" evidence="8">
    <location>
        <begin position="300"/>
        <end position="320"/>
    </location>
</feature>
<feature type="transmembrane region" description="Helical" evidence="8">
    <location>
        <begin position="201"/>
        <end position="228"/>
    </location>
</feature>
<dbReference type="Gene3D" id="3.40.50.300">
    <property type="entry name" value="P-loop containing nucleotide triphosphate hydrolases"/>
    <property type="match status" value="1"/>
</dbReference>
<dbReference type="InterPro" id="IPR017871">
    <property type="entry name" value="ABC_transporter-like_CS"/>
</dbReference>
<accession>A0A0M5J0U9</accession>
<dbReference type="InterPro" id="IPR011527">
    <property type="entry name" value="ABC1_TM_dom"/>
</dbReference>
<keyword evidence="12" id="KW-1185">Reference proteome</keyword>
<name>A0A0M5J0U9_DROBS</name>
<dbReference type="PROSITE" id="PS00211">
    <property type="entry name" value="ABC_TRANSPORTER_1"/>
    <property type="match status" value="1"/>
</dbReference>
<dbReference type="SUPFAM" id="SSF90123">
    <property type="entry name" value="ABC transporter transmembrane region"/>
    <property type="match status" value="1"/>
</dbReference>
<evidence type="ECO:0000256" key="3">
    <source>
        <dbReference type="ARBA" id="ARBA00022692"/>
    </source>
</evidence>
<dbReference type="SUPFAM" id="SSF52540">
    <property type="entry name" value="P-loop containing nucleoside triphosphate hydrolases"/>
    <property type="match status" value="1"/>
</dbReference>
<feature type="transmembrane region" description="Helical" evidence="8">
    <location>
        <begin position="412"/>
        <end position="432"/>
    </location>
</feature>
<keyword evidence="5" id="KW-0067">ATP-binding</keyword>
<proteinExistence type="predicted"/>
<dbReference type="InterPro" id="IPR003439">
    <property type="entry name" value="ABC_transporter-like_ATP-bd"/>
</dbReference>
<comment type="subcellular location">
    <subcellularLocation>
        <location evidence="1">Mitochondrion inner membrane</location>
        <topology evidence="1">Multi-pass membrane protein</topology>
    </subcellularLocation>
</comment>
<dbReference type="InterPro" id="IPR027417">
    <property type="entry name" value="P-loop_NTPase"/>
</dbReference>
<evidence type="ECO:0000259" key="10">
    <source>
        <dbReference type="PROSITE" id="PS50929"/>
    </source>
</evidence>
<sequence length="722" mass="80332">MLLNCTRLKHACTILKISQIPRPGINIINHSLRTTKLTLRQQPITKTTTSPHLLLLRRSYHQLFKVRPPATVGRSAGGERRFISLRSFLRQAENTKNALAENAQVPTKGVIKMARSNYTRLMSLMKTEKWTLLGKVKLQNVTEQMINNNNSLLIAGILCLVVSSVITMTVPWFIGKVVDTIFKKHVEQSSNMARLREYSLMLFWVFVLGGVANFARVYFFGTASLRIVKRLRSNLYRSMLMKEVGWFDTKGSGELVNRLSNDTYFVGIALSQNVSDGLRSMAMILAGAGMMLYTSVKLSLVSALVVPALAGMAIVYGRYVRRITRAELDKYAEIMKHAEERFGNVRTVKLFCREPKECEQFDSKLDEAVAIAYKETRARSIFFGLTGFSGNFIIISVLYYGGTLVLDGELTVGAMTSFMMYAGYVAVSMNTLSSFYSQLNKGVGASERIWEIFDRDPAIPLDKGLVPDSKPNGEINFQNIEFSFPSRPESKVLTNFNLTLQPNQTTAIVGRSGSGKSTTALLMMRLYDPDDGAVYLDGVDMRSLNPHWLRSNIGAVSQEPVLFSGSIRDNILYGMHPDDPVNEETLEQVVRDSNVIEFTSQLPDGLNTLVGQRGMLLSGGQKQRVAIARALIKNPTILVLDEATSALDSVSEQLVQSAIDRLIQGRTVLTIAHRLSTIQHADKIAVLDNGRIVEQGTYEELMRDPQGAFRELVSMQAFGGGI</sequence>
<dbReference type="PANTHER" id="PTHR43394">
    <property type="entry name" value="ATP-DEPENDENT PERMEASE MDL1, MITOCHONDRIAL"/>
    <property type="match status" value="1"/>
</dbReference>
<feature type="domain" description="ABC transporter" evidence="9">
    <location>
        <begin position="475"/>
        <end position="714"/>
    </location>
</feature>
<feature type="domain" description="ABC transmembrane type-1" evidence="10">
    <location>
        <begin position="154"/>
        <end position="441"/>
    </location>
</feature>
<evidence type="ECO:0000256" key="6">
    <source>
        <dbReference type="ARBA" id="ARBA00022989"/>
    </source>
</evidence>
<dbReference type="Pfam" id="PF00005">
    <property type="entry name" value="ABC_tran"/>
    <property type="match status" value="1"/>
</dbReference>
<evidence type="ECO:0000256" key="8">
    <source>
        <dbReference type="SAM" id="Phobius"/>
    </source>
</evidence>
<dbReference type="Pfam" id="PF00664">
    <property type="entry name" value="ABC_membrane"/>
    <property type="match status" value="1"/>
</dbReference>
<dbReference type="GO" id="GO:0090374">
    <property type="term" value="P:oligopeptide export from mitochondrion"/>
    <property type="evidence" value="ECO:0007669"/>
    <property type="project" value="TreeGrafter"/>
</dbReference>
<dbReference type="EMBL" id="CP012528">
    <property type="protein sequence ID" value="ALC48486.1"/>
    <property type="molecule type" value="Genomic_DNA"/>
</dbReference>
<dbReference type="PROSITE" id="PS50893">
    <property type="entry name" value="ABC_TRANSPORTER_2"/>
    <property type="match status" value="1"/>
</dbReference>
<keyword evidence="6 8" id="KW-1133">Transmembrane helix</keyword>
<dbReference type="PROSITE" id="PS50929">
    <property type="entry name" value="ABC_TM1F"/>
    <property type="match status" value="1"/>
</dbReference>
<keyword evidence="4" id="KW-0547">Nucleotide-binding</keyword>
<dbReference type="SMART" id="SM00382">
    <property type="entry name" value="AAA"/>
    <property type="match status" value="1"/>
</dbReference>
<evidence type="ECO:0000313" key="12">
    <source>
        <dbReference type="Proteomes" id="UP000494163"/>
    </source>
</evidence>
<dbReference type="InterPro" id="IPR036640">
    <property type="entry name" value="ABC1_TM_sf"/>
</dbReference>
<keyword evidence="7 8" id="KW-0472">Membrane</keyword>
<evidence type="ECO:0000256" key="4">
    <source>
        <dbReference type="ARBA" id="ARBA00022741"/>
    </source>
</evidence>
<evidence type="ECO:0000256" key="1">
    <source>
        <dbReference type="ARBA" id="ARBA00004448"/>
    </source>
</evidence>
<gene>
    <name evidence="11" type="ORF">Dbus_chrXg342</name>
</gene>
<evidence type="ECO:0000259" key="9">
    <source>
        <dbReference type="PROSITE" id="PS50893"/>
    </source>
</evidence>
<dbReference type="InterPro" id="IPR039421">
    <property type="entry name" value="Type_1_exporter"/>
</dbReference>
<dbReference type="CDD" id="cd03249">
    <property type="entry name" value="ABC_MTABC3_MDL1_MDL2"/>
    <property type="match status" value="1"/>
</dbReference>
<protein>
    <submittedName>
        <fullName evidence="11">CG3156</fullName>
    </submittedName>
</protein>
<feature type="transmembrane region" description="Helical" evidence="8">
    <location>
        <begin position="152"/>
        <end position="174"/>
    </location>
</feature>
<dbReference type="FunFam" id="3.40.50.300:FF:000403">
    <property type="entry name" value="ATP-binding cassette sub-family B member 8, mitochondrial"/>
    <property type="match status" value="1"/>
</dbReference>
<dbReference type="Gene3D" id="1.20.1560.10">
    <property type="entry name" value="ABC transporter type 1, transmembrane domain"/>
    <property type="match status" value="1"/>
</dbReference>
<dbReference type="PANTHER" id="PTHR43394:SF1">
    <property type="entry name" value="ATP-BINDING CASSETTE SUB-FAMILY B MEMBER 10, MITOCHONDRIAL"/>
    <property type="match status" value="1"/>
</dbReference>
<evidence type="ECO:0000256" key="2">
    <source>
        <dbReference type="ARBA" id="ARBA00022448"/>
    </source>
</evidence>
<dbReference type="OMA" id="MYTGHTL"/>
<keyword evidence="2" id="KW-0813">Transport</keyword>
<reference evidence="11 12" key="1">
    <citation type="submission" date="2015-08" db="EMBL/GenBank/DDBJ databases">
        <title>Ancestral chromatin configuration constrains chromatin evolution on differentiating sex chromosomes in Drosophila.</title>
        <authorList>
            <person name="Zhou Q."/>
            <person name="Bachtrog D."/>
        </authorList>
    </citation>
    <scope>NUCLEOTIDE SEQUENCE [LARGE SCALE GENOMIC DNA]</scope>
    <source>
        <tissue evidence="11">Whole larvae</tissue>
    </source>
</reference>
<dbReference type="GO" id="GO:0015421">
    <property type="term" value="F:ABC-type oligopeptide transporter activity"/>
    <property type="evidence" value="ECO:0007669"/>
    <property type="project" value="TreeGrafter"/>
</dbReference>
<dbReference type="AlphaFoldDB" id="A0A0M5J0U9"/>
<dbReference type="STRING" id="30019.A0A0M5J0U9"/>
<feature type="transmembrane region" description="Helical" evidence="8">
    <location>
        <begin position="277"/>
        <end position="294"/>
    </location>
</feature>
<organism evidence="11 12">
    <name type="scientific">Drosophila busckii</name>
    <name type="common">Fruit fly</name>
    <dbReference type="NCBI Taxonomy" id="30019"/>
    <lineage>
        <taxon>Eukaryota</taxon>
        <taxon>Metazoa</taxon>
        <taxon>Ecdysozoa</taxon>
        <taxon>Arthropoda</taxon>
        <taxon>Hexapoda</taxon>
        <taxon>Insecta</taxon>
        <taxon>Pterygota</taxon>
        <taxon>Neoptera</taxon>
        <taxon>Endopterygota</taxon>
        <taxon>Diptera</taxon>
        <taxon>Brachycera</taxon>
        <taxon>Muscomorpha</taxon>
        <taxon>Ephydroidea</taxon>
        <taxon>Drosophilidae</taxon>
        <taxon>Drosophila</taxon>
    </lineage>
</organism>
<dbReference type="InterPro" id="IPR003593">
    <property type="entry name" value="AAA+_ATPase"/>
</dbReference>
<evidence type="ECO:0000256" key="5">
    <source>
        <dbReference type="ARBA" id="ARBA00022840"/>
    </source>
</evidence>
<dbReference type="OrthoDB" id="6500128at2759"/>
<evidence type="ECO:0000313" key="11">
    <source>
        <dbReference type="EMBL" id="ALC48486.1"/>
    </source>
</evidence>
<evidence type="ECO:0000256" key="7">
    <source>
        <dbReference type="ARBA" id="ARBA00023136"/>
    </source>
</evidence>
<dbReference type="GO" id="GO:0005743">
    <property type="term" value="C:mitochondrial inner membrane"/>
    <property type="evidence" value="ECO:0007669"/>
    <property type="project" value="UniProtKB-SubCell"/>
</dbReference>
<feature type="transmembrane region" description="Helical" evidence="8">
    <location>
        <begin position="381"/>
        <end position="400"/>
    </location>
</feature>
<dbReference type="SMR" id="A0A0M5J0U9"/>
<dbReference type="Proteomes" id="UP000494163">
    <property type="component" value="Chromosome X"/>
</dbReference>
<keyword evidence="3 8" id="KW-0812">Transmembrane</keyword>
<dbReference type="GO" id="GO:0016887">
    <property type="term" value="F:ATP hydrolysis activity"/>
    <property type="evidence" value="ECO:0007669"/>
    <property type="project" value="InterPro"/>
</dbReference>